<keyword evidence="1" id="KW-0285">Flavoprotein</keyword>
<proteinExistence type="predicted"/>
<dbReference type="SUPFAM" id="SSF55785">
    <property type="entry name" value="PYP-like sensor domain (PAS domain)"/>
    <property type="match status" value="1"/>
</dbReference>
<evidence type="ECO:0000256" key="1">
    <source>
        <dbReference type="ARBA" id="ARBA00022630"/>
    </source>
</evidence>
<dbReference type="SMART" id="SM00091">
    <property type="entry name" value="PAS"/>
    <property type="match status" value="1"/>
</dbReference>
<protein>
    <submittedName>
        <fullName evidence="5">PAS domain-containing protein</fullName>
    </submittedName>
</protein>
<gene>
    <name evidence="5" type="ORF">QM524_16230</name>
</gene>
<evidence type="ECO:0000256" key="3">
    <source>
        <dbReference type="ARBA" id="ARBA00022991"/>
    </source>
</evidence>
<evidence type="ECO:0000313" key="6">
    <source>
        <dbReference type="Proteomes" id="UP001236507"/>
    </source>
</evidence>
<dbReference type="RefSeq" id="WP_095164134.1">
    <property type="nucleotide sequence ID" value="NZ_JASHIF010000012.1"/>
</dbReference>
<sequence>MFDLSSDSSSDAFMRIRLIHPLLIGNEFMTPPIALSEEAQNDYELICRYAIKQGWIRWADFRLHLKNPSHAVVITDPQQTILLASTGFERMTGYTPKFARGKKPKFLQGKDTEADVLALIREHIQKRIPVEGVLTNYRADGEPYLCKVQIVPMFNKSYELVNFIALENEVFPNTKP</sequence>
<feature type="domain" description="PAS" evidence="4">
    <location>
        <begin position="59"/>
        <end position="125"/>
    </location>
</feature>
<evidence type="ECO:0000313" key="5">
    <source>
        <dbReference type="EMBL" id="MDI9860765.1"/>
    </source>
</evidence>
<dbReference type="InterPro" id="IPR000014">
    <property type="entry name" value="PAS"/>
</dbReference>
<keyword evidence="6" id="KW-1185">Reference proteome</keyword>
<dbReference type="EMBL" id="JASHIF010000012">
    <property type="protein sequence ID" value="MDI9860765.1"/>
    <property type="molecule type" value="Genomic_DNA"/>
</dbReference>
<comment type="caution">
    <text evidence="5">The sequence shown here is derived from an EMBL/GenBank/DDBJ whole genome shotgun (WGS) entry which is preliminary data.</text>
</comment>
<dbReference type="Pfam" id="PF13426">
    <property type="entry name" value="PAS_9"/>
    <property type="match status" value="1"/>
</dbReference>
<dbReference type="Gene3D" id="3.30.450.20">
    <property type="entry name" value="PAS domain"/>
    <property type="match status" value="1"/>
</dbReference>
<dbReference type="PANTHER" id="PTHR47429">
    <property type="entry name" value="PROTEIN TWIN LOV 1"/>
    <property type="match status" value="1"/>
</dbReference>
<accession>A0ABT6YB26</accession>
<keyword evidence="2" id="KW-0288">FMN</keyword>
<evidence type="ECO:0000256" key="2">
    <source>
        <dbReference type="ARBA" id="ARBA00022643"/>
    </source>
</evidence>
<reference evidence="5 6" key="1">
    <citation type="submission" date="2023-05" db="EMBL/GenBank/DDBJ databases">
        <title>Novel species of genus Flectobacillus isolated from stream in China.</title>
        <authorList>
            <person name="Lu H."/>
        </authorList>
    </citation>
    <scope>NUCLEOTIDE SEQUENCE [LARGE SCALE GENOMIC DNA]</scope>
    <source>
        <strain evidence="5 6">KCTC 42575</strain>
    </source>
</reference>
<name>A0ABT6YB26_9BACT</name>
<organism evidence="5 6">
    <name type="scientific">Flectobacillus roseus</name>
    <dbReference type="NCBI Taxonomy" id="502259"/>
    <lineage>
        <taxon>Bacteria</taxon>
        <taxon>Pseudomonadati</taxon>
        <taxon>Bacteroidota</taxon>
        <taxon>Cytophagia</taxon>
        <taxon>Cytophagales</taxon>
        <taxon>Flectobacillaceae</taxon>
        <taxon>Flectobacillus</taxon>
    </lineage>
</organism>
<dbReference type="CDD" id="cd00130">
    <property type="entry name" value="PAS"/>
    <property type="match status" value="1"/>
</dbReference>
<dbReference type="PANTHER" id="PTHR47429:SF2">
    <property type="entry name" value="PROTEIN TWIN LOV 1"/>
    <property type="match status" value="1"/>
</dbReference>
<dbReference type="Proteomes" id="UP001236507">
    <property type="component" value="Unassembled WGS sequence"/>
</dbReference>
<dbReference type="InterPro" id="IPR035965">
    <property type="entry name" value="PAS-like_dom_sf"/>
</dbReference>
<dbReference type="NCBIfam" id="TIGR00229">
    <property type="entry name" value="sensory_box"/>
    <property type="match status" value="1"/>
</dbReference>
<evidence type="ECO:0000259" key="4">
    <source>
        <dbReference type="SMART" id="SM00091"/>
    </source>
</evidence>
<keyword evidence="3" id="KW-0157">Chromophore</keyword>